<reference evidence="1" key="1">
    <citation type="submission" date="2014-09" db="EMBL/GenBank/DDBJ databases">
        <authorList>
            <person name="Magalhaes I.L.F."/>
            <person name="Oliveira U."/>
            <person name="Santos F.R."/>
            <person name="Vidigal T.H.D.A."/>
            <person name="Brescovit A.D."/>
            <person name="Santos A.J."/>
        </authorList>
    </citation>
    <scope>NUCLEOTIDE SEQUENCE</scope>
    <source>
        <tissue evidence="1">Shoot tissue taken approximately 20 cm above the soil surface</tissue>
    </source>
</reference>
<sequence>MKLQRLDASGCGRISRAG</sequence>
<accession>A0A0A9ABI3</accession>
<proteinExistence type="predicted"/>
<protein>
    <submittedName>
        <fullName evidence="1">Uncharacterized protein</fullName>
    </submittedName>
</protein>
<dbReference type="AlphaFoldDB" id="A0A0A9ABI3"/>
<name>A0A0A9ABI3_ARUDO</name>
<reference evidence="1" key="2">
    <citation type="journal article" date="2015" name="Data Brief">
        <title>Shoot transcriptome of the giant reed, Arundo donax.</title>
        <authorList>
            <person name="Barrero R.A."/>
            <person name="Guerrero F.D."/>
            <person name="Moolhuijzen P."/>
            <person name="Goolsby J.A."/>
            <person name="Tidwell J."/>
            <person name="Bellgard S.E."/>
            <person name="Bellgard M.I."/>
        </authorList>
    </citation>
    <scope>NUCLEOTIDE SEQUENCE</scope>
    <source>
        <tissue evidence="1">Shoot tissue taken approximately 20 cm above the soil surface</tissue>
    </source>
</reference>
<organism evidence="1">
    <name type="scientific">Arundo donax</name>
    <name type="common">Giant reed</name>
    <name type="synonym">Donax arundinaceus</name>
    <dbReference type="NCBI Taxonomy" id="35708"/>
    <lineage>
        <taxon>Eukaryota</taxon>
        <taxon>Viridiplantae</taxon>
        <taxon>Streptophyta</taxon>
        <taxon>Embryophyta</taxon>
        <taxon>Tracheophyta</taxon>
        <taxon>Spermatophyta</taxon>
        <taxon>Magnoliopsida</taxon>
        <taxon>Liliopsida</taxon>
        <taxon>Poales</taxon>
        <taxon>Poaceae</taxon>
        <taxon>PACMAD clade</taxon>
        <taxon>Arundinoideae</taxon>
        <taxon>Arundineae</taxon>
        <taxon>Arundo</taxon>
    </lineage>
</organism>
<dbReference type="EMBL" id="GBRH01249454">
    <property type="protein sequence ID" value="JAD48441.1"/>
    <property type="molecule type" value="Transcribed_RNA"/>
</dbReference>
<evidence type="ECO:0000313" key="1">
    <source>
        <dbReference type="EMBL" id="JAD48441.1"/>
    </source>
</evidence>